<dbReference type="PANTHER" id="PTHR33420:SF3">
    <property type="entry name" value="FIMBRIAL SUBUNIT ELFA"/>
    <property type="match status" value="1"/>
</dbReference>
<comment type="caution">
    <text evidence="4">The sequence shown here is derived from an EMBL/GenBank/DDBJ whole genome shotgun (WGS) entry which is preliminary data.</text>
</comment>
<feature type="signal peptide" evidence="2">
    <location>
        <begin position="1"/>
        <end position="25"/>
    </location>
</feature>
<dbReference type="InterPro" id="IPR050263">
    <property type="entry name" value="Bact_Fimbrial_Adh_Pro"/>
</dbReference>
<name>A0ABT7NCV5_9BURK</name>
<feature type="chain" id="PRO_5045918765" evidence="2">
    <location>
        <begin position="26"/>
        <end position="341"/>
    </location>
</feature>
<dbReference type="SUPFAM" id="SSF49401">
    <property type="entry name" value="Bacterial adhesins"/>
    <property type="match status" value="1"/>
</dbReference>
<gene>
    <name evidence="4" type="ORF">QTH91_14810</name>
</gene>
<dbReference type="EMBL" id="JASZYV010000003">
    <property type="protein sequence ID" value="MDM0045758.1"/>
    <property type="molecule type" value="Genomic_DNA"/>
</dbReference>
<reference evidence="4" key="1">
    <citation type="submission" date="2023-06" db="EMBL/GenBank/DDBJ databases">
        <authorList>
            <person name="Jiang Y."/>
            <person name="Liu Q."/>
        </authorList>
    </citation>
    <scope>NUCLEOTIDE SEQUENCE</scope>
    <source>
        <strain evidence="4">CGMCC 1.12089</strain>
    </source>
</reference>
<evidence type="ECO:0000256" key="2">
    <source>
        <dbReference type="SAM" id="SignalP"/>
    </source>
</evidence>
<sequence>MTNRSKPVASLWALFMLMVAPAAHAGFNNCTTPELPLVASAAGNVPSSLANGAVINGSTTAMTLNINCAASWTNGEGNSCYNAPNWAMAALTGSLTTTAFPNVYRHSDMPSGLAYQILDASGQPMPLDSGNRINSGVRIQKGLQPVAMRVRFIKLDNTLKASSYVLAMHVSCTGNEYANQGTADASSIKITINIKAITQTCVMDNPNMQVTLPEVAAYEFSGIGSAKGYASVPLSFRCDPNVDARINFSDATSPINGSTVLALDAGSTATGVGVQMVYSGSPIKMSPNEDFNYGGTDLSLKNLDNFGSTVIFPISAQYVQAAGTVTPGSVKARALVNIAYN</sequence>
<evidence type="ECO:0000313" key="5">
    <source>
        <dbReference type="Proteomes" id="UP001174908"/>
    </source>
</evidence>
<evidence type="ECO:0000256" key="1">
    <source>
        <dbReference type="ARBA" id="ARBA00022729"/>
    </source>
</evidence>
<dbReference type="RefSeq" id="WP_286660871.1">
    <property type="nucleotide sequence ID" value="NZ_JASZYV010000003.1"/>
</dbReference>
<dbReference type="Proteomes" id="UP001174908">
    <property type="component" value="Unassembled WGS sequence"/>
</dbReference>
<feature type="domain" description="Fimbrial-type adhesion" evidence="3">
    <location>
        <begin position="190"/>
        <end position="340"/>
    </location>
</feature>
<dbReference type="InterPro" id="IPR008966">
    <property type="entry name" value="Adhesion_dom_sf"/>
</dbReference>
<dbReference type="InterPro" id="IPR036937">
    <property type="entry name" value="Adhesion_dom_fimbrial_sf"/>
</dbReference>
<dbReference type="InterPro" id="IPR000259">
    <property type="entry name" value="Adhesion_dom_fimbrial"/>
</dbReference>
<dbReference type="Gene3D" id="2.60.40.1090">
    <property type="entry name" value="Fimbrial-type adhesion domain"/>
    <property type="match status" value="1"/>
</dbReference>
<dbReference type="Pfam" id="PF00419">
    <property type="entry name" value="Fimbrial"/>
    <property type="match status" value="1"/>
</dbReference>
<keyword evidence="1 2" id="KW-0732">Signal</keyword>
<proteinExistence type="predicted"/>
<organism evidence="4 5">
    <name type="scientific">Variovorax dokdonensis</name>
    <dbReference type="NCBI Taxonomy" id="344883"/>
    <lineage>
        <taxon>Bacteria</taxon>
        <taxon>Pseudomonadati</taxon>
        <taxon>Pseudomonadota</taxon>
        <taxon>Betaproteobacteria</taxon>
        <taxon>Burkholderiales</taxon>
        <taxon>Comamonadaceae</taxon>
        <taxon>Variovorax</taxon>
    </lineage>
</organism>
<evidence type="ECO:0000313" key="4">
    <source>
        <dbReference type="EMBL" id="MDM0045758.1"/>
    </source>
</evidence>
<keyword evidence="5" id="KW-1185">Reference proteome</keyword>
<evidence type="ECO:0000259" key="3">
    <source>
        <dbReference type="Pfam" id="PF00419"/>
    </source>
</evidence>
<accession>A0ABT7NCV5</accession>
<dbReference type="PANTHER" id="PTHR33420">
    <property type="entry name" value="FIMBRIAL SUBUNIT ELFA-RELATED"/>
    <property type="match status" value="1"/>
</dbReference>
<protein>
    <submittedName>
        <fullName evidence="4">Fimbrial protein</fullName>
    </submittedName>
</protein>